<evidence type="ECO:0000313" key="2">
    <source>
        <dbReference type="Ensembl" id="ENSPNAP00000017081.2"/>
    </source>
</evidence>
<dbReference type="Ensembl" id="ENSPNAT00000025741.2">
    <property type="protein sequence ID" value="ENSPNAP00000017081.2"/>
    <property type="gene ID" value="ENSPNAG00000023345.2"/>
</dbReference>
<dbReference type="GO" id="GO:0007283">
    <property type="term" value="P:spermatogenesis"/>
    <property type="evidence" value="ECO:0007669"/>
    <property type="project" value="InterPro"/>
</dbReference>
<dbReference type="AlphaFoldDB" id="A0A3B4D1Y2"/>
<accession>A0A3B4D1Y2</accession>
<feature type="region of interest" description="Disordered" evidence="1">
    <location>
        <begin position="26"/>
        <end position="56"/>
    </location>
</feature>
<dbReference type="GO" id="GO:0005794">
    <property type="term" value="C:Golgi apparatus"/>
    <property type="evidence" value="ECO:0007669"/>
    <property type="project" value="InterPro"/>
</dbReference>
<reference evidence="2 3" key="1">
    <citation type="submission" date="2020-10" db="EMBL/GenBank/DDBJ databases">
        <title>Pygocentrus nattereri (red-bellied piranha) genome, fPygNat1, primary haplotype.</title>
        <authorList>
            <person name="Myers G."/>
            <person name="Meyer A."/>
            <person name="Karagic N."/>
            <person name="Pippel M."/>
            <person name="Winkler S."/>
            <person name="Tracey A."/>
            <person name="Wood J."/>
            <person name="Formenti G."/>
            <person name="Howe K."/>
            <person name="Fedrigo O."/>
            <person name="Jarvis E.D."/>
        </authorList>
    </citation>
    <scope>NUCLEOTIDE SEQUENCE [LARGE SCALE GENOMIC DNA]</scope>
</reference>
<organism evidence="2 3">
    <name type="scientific">Pygocentrus nattereri</name>
    <name type="common">Red-bellied piranha</name>
    <dbReference type="NCBI Taxonomy" id="42514"/>
    <lineage>
        <taxon>Eukaryota</taxon>
        <taxon>Metazoa</taxon>
        <taxon>Chordata</taxon>
        <taxon>Craniata</taxon>
        <taxon>Vertebrata</taxon>
        <taxon>Euteleostomi</taxon>
        <taxon>Actinopterygii</taxon>
        <taxon>Neopterygii</taxon>
        <taxon>Teleostei</taxon>
        <taxon>Ostariophysi</taxon>
        <taxon>Characiformes</taxon>
        <taxon>Characoidei</taxon>
        <taxon>Pygocentrus</taxon>
    </lineage>
</organism>
<proteinExistence type="predicted"/>
<dbReference type="Gene3D" id="1.25.40.10">
    <property type="entry name" value="Tetratricopeptide repeat domain"/>
    <property type="match status" value="1"/>
</dbReference>
<keyword evidence="3" id="KW-1185">Reference proteome</keyword>
<name>A0A3B4D1Y2_PYGNA</name>
<feature type="compositionally biased region" description="Basic residues" evidence="1">
    <location>
        <begin position="29"/>
        <end position="49"/>
    </location>
</feature>
<dbReference type="STRING" id="42514.ENSPNAP00000017081"/>
<evidence type="ECO:0000313" key="3">
    <source>
        <dbReference type="Proteomes" id="UP001501920"/>
    </source>
</evidence>
<gene>
    <name evidence="2" type="primary">SPATA16</name>
</gene>
<reference evidence="2" key="2">
    <citation type="submission" date="2025-08" db="UniProtKB">
        <authorList>
            <consortium name="Ensembl"/>
        </authorList>
    </citation>
    <scope>IDENTIFICATION</scope>
</reference>
<dbReference type="GeneTree" id="ENSGT00390000015332"/>
<reference evidence="2" key="3">
    <citation type="submission" date="2025-09" db="UniProtKB">
        <authorList>
            <consortium name="Ensembl"/>
        </authorList>
    </citation>
    <scope>IDENTIFICATION</scope>
</reference>
<sequence length="544" mass="62514">MAYLCPEVMLTYFHLENEQNKTWCIQKSSRNKSKKKRRDSGRPKNRKTARAGSRDGWVDEVAREDNEQSPLPPLSCISLKSLVEVETKLVYGDEQNITHKPTQSPASTSSQLMCQSSETVGPPSGPNLGFLPQIDKWLDVALQDANAHYRLEKYAIAASCFNAALRLCSKDAVLEKTFSANYEEISKVVSFIESKLVACYLRMKRPDLALKYSHRSIFNNPTHFRSHLQQAMAYRLLSNPCRAARSAMIADYVYWLSGDAKPHISKLIKLYWQGLLEEAITKEENFSVLYTPCCGNPTRNTTLQTEETFRKLHPAFTAYIFTDPYAVHVMPQTTDWSKSSSQSYILTLGFRRRQDGDFLDKLLQRKCPNFTGPRAPFMLPTREQLHQMCETLGRRILPILDFIKCTKLAGFPADSGLIERLQYADCLHGLRRVKEHTEVLQHTFTELVVAPYLQEIRPADASLLQALMADTMDTLGGKRPDQERVWNAMQKVGLIEDMLYQWEKTYMKNKALRAARKQGREGKKSKERIALRTFYQQRVYYFLV</sequence>
<dbReference type="InterPro" id="IPR029161">
    <property type="entry name" value="SPATA16"/>
</dbReference>
<dbReference type="Proteomes" id="UP001501920">
    <property type="component" value="Chromosome 15"/>
</dbReference>
<protein>
    <submittedName>
        <fullName evidence="2">Spermatogenesis associated 16</fullName>
    </submittedName>
</protein>
<evidence type="ECO:0000256" key="1">
    <source>
        <dbReference type="SAM" id="MobiDB-lite"/>
    </source>
</evidence>
<dbReference type="InterPro" id="IPR011990">
    <property type="entry name" value="TPR-like_helical_dom_sf"/>
</dbReference>
<dbReference type="SUPFAM" id="SSF48452">
    <property type="entry name" value="TPR-like"/>
    <property type="match status" value="1"/>
</dbReference>
<dbReference type="PANTHER" id="PTHR47228">
    <property type="entry name" value="SPERMATOGENESIS-ASSOCIATED PROTEIN 16"/>
    <property type="match status" value="1"/>
</dbReference>
<dbReference type="OMA" id="LIRLYWQ"/>
<dbReference type="Pfam" id="PF15015">
    <property type="entry name" value="NYD-SP12_N"/>
    <property type="match status" value="1"/>
</dbReference>
<dbReference type="PANTHER" id="PTHR47228:SF1">
    <property type="entry name" value="SPERMATOGENESIS-ASSOCIATED PROTEIN 16"/>
    <property type="match status" value="1"/>
</dbReference>